<keyword evidence="5" id="KW-1185">Reference proteome</keyword>
<dbReference type="PROSITE" id="PS50977">
    <property type="entry name" value="HTH_TETR_2"/>
    <property type="match status" value="1"/>
</dbReference>
<dbReference type="InterPro" id="IPR050624">
    <property type="entry name" value="HTH-type_Tx_Regulator"/>
</dbReference>
<evidence type="ECO:0000256" key="2">
    <source>
        <dbReference type="PROSITE-ProRule" id="PRU00335"/>
    </source>
</evidence>
<dbReference type="Proteomes" id="UP001501170">
    <property type="component" value="Unassembled WGS sequence"/>
</dbReference>
<dbReference type="PANTHER" id="PTHR43479">
    <property type="entry name" value="ACREF/ENVCD OPERON REPRESSOR-RELATED"/>
    <property type="match status" value="1"/>
</dbReference>
<dbReference type="InterPro" id="IPR009057">
    <property type="entry name" value="Homeodomain-like_sf"/>
</dbReference>
<keyword evidence="1 2" id="KW-0238">DNA-binding</keyword>
<sequence>MCVVTESDDAPGGLRDYGGESGDARVARRRAALIDAALDMLSESEPGAVTVRGICARASLTPRYFYESFENADTLVGAAFDMIIEQIADRALAGFNAGSSARGKVVGAVEAIVDVIEGDPRKGRVIFSDTLRSPVLVRKRLEMLKIFTELTFQSAPAVANVSGGQQTLAAAHFQVGGLGRLLASWTEGLIDLDRPALVDICVRMLLPESRAADASGARLS</sequence>
<dbReference type="EMBL" id="BAAARB010000002">
    <property type="protein sequence ID" value="GAA2369063.1"/>
    <property type="molecule type" value="Genomic_DNA"/>
</dbReference>
<gene>
    <name evidence="4" type="ORF">GCM10009855_05400</name>
</gene>
<evidence type="ECO:0000313" key="5">
    <source>
        <dbReference type="Proteomes" id="UP001501170"/>
    </source>
</evidence>
<dbReference type="PANTHER" id="PTHR43479:SF11">
    <property type="entry name" value="ACREF_ENVCD OPERON REPRESSOR-RELATED"/>
    <property type="match status" value="1"/>
</dbReference>
<organism evidence="4 5">
    <name type="scientific">Gordonia cholesterolivorans</name>
    <dbReference type="NCBI Taxonomy" id="559625"/>
    <lineage>
        <taxon>Bacteria</taxon>
        <taxon>Bacillati</taxon>
        <taxon>Actinomycetota</taxon>
        <taxon>Actinomycetes</taxon>
        <taxon>Mycobacteriales</taxon>
        <taxon>Gordoniaceae</taxon>
        <taxon>Gordonia</taxon>
    </lineage>
</organism>
<evidence type="ECO:0000256" key="1">
    <source>
        <dbReference type="ARBA" id="ARBA00023125"/>
    </source>
</evidence>
<dbReference type="RefSeq" id="WP_222110828.1">
    <property type="nucleotide sequence ID" value="NZ_BAAARB010000002.1"/>
</dbReference>
<proteinExistence type="predicted"/>
<dbReference type="InterPro" id="IPR001647">
    <property type="entry name" value="HTH_TetR"/>
</dbReference>
<comment type="caution">
    <text evidence="4">The sequence shown here is derived from an EMBL/GenBank/DDBJ whole genome shotgun (WGS) entry which is preliminary data.</text>
</comment>
<feature type="domain" description="HTH tetR-type" evidence="3">
    <location>
        <begin position="27"/>
        <end position="87"/>
    </location>
</feature>
<accession>A0ABP5U7U6</accession>
<evidence type="ECO:0000313" key="4">
    <source>
        <dbReference type="EMBL" id="GAA2369063.1"/>
    </source>
</evidence>
<dbReference type="Gene3D" id="1.10.357.10">
    <property type="entry name" value="Tetracycline Repressor, domain 2"/>
    <property type="match status" value="1"/>
</dbReference>
<feature type="DNA-binding region" description="H-T-H motif" evidence="2">
    <location>
        <begin position="50"/>
        <end position="69"/>
    </location>
</feature>
<name>A0ABP5U7U6_9ACTN</name>
<dbReference type="SUPFAM" id="SSF46689">
    <property type="entry name" value="Homeodomain-like"/>
    <property type="match status" value="1"/>
</dbReference>
<reference evidence="5" key="1">
    <citation type="journal article" date="2019" name="Int. J. Syst. Evol. Microbiol.">
        <title>The Global Catalogue of Microorganisms (GCM) 10K type strain sequencing project: providing services to taxonomists for standard genome sequencing and annotation.</title>
        <authorList>
            <consortium name="The Broad Institute Genomics Platform"/>
            <consortium name="The Broad Institute Genome Sequencing Center for Infectious Disease"/>
            <person name="Wu L."/>
            <person name="Ma J."/>
        </authorList>
    </citation>
    <scope>NUCLEOTIDE SEQUENCE [LARGE SCALE GENOMIC DNA]</scope>
    <source>
        <strain evidence="5">JCM 16227</strain>
    </source>
</reference>
<evidence type="ECO:0000259" key="3">
    <source>
        <dbReference type="PROSITE" id="PS50977"/>
    </source>
</evidence>
<protein>
    <submittedName>
        <fullName evidence="4">TetR/AcrR family transcriptional regulator</fullName>
    </submittedName>
</protein>